<dbReference type="Pfam" id="PF02470">
    <property type="entry name" value="MlaD"/>
    <property type="match status" value="1"/>
</dbReference>
<dbReference type="EMBL" id="PJKN01000001">
    <property type="protein sequence ID" value="PNC57516.1"/>
    <property type="molecule type" value="Genomic_DNA"/>
</dbReference>
<keyword evidence="2" id="KW-1133">Transmembrane helix</keyword>
<evidence type="ECO:0000259" key="3">
    <source>
        <dbReference type="Pfam" id="PF02470"/>
    </source>
</evidence>
<reference evidence="4 5" key="1">
    <citation type="journal article" date="2017" name="BMC Genomics">
        <title>Genome sequencing of 39 Akkermansia muciniphila isolates reveals its population structure, genomic and functional diverisity, and global distribution in mammalian gut microbiotas.</title>
        <authorList>
            <person name="Guo X."/>
            <person name="Li S."/>
            <person name="Zhang J."/>
            <person name="Wu F."/>
            <person name="Li X."/>
            <person name="Wu D."/>
            <person name="Zhang M."/>
            <person name="Ou Z."/>
            <person name="Jie Z."/>
            <person name="Yan Q."/>
            <person name="Li P."/>
            <person name="Yi J."/>
            <person name="Peng Y."/>
        </authorList>
    </citation>
    <scope>NUCLEOTIDE SEQUENCE [LARGE SCALE GENOMIC DNA]</scope>
    <source>
        <strain evidence="4 5">GP43</strain>
    </source>
</reference>
<feature type="transmembrane region" description="Helical" evidence="2">
    <location>
        <begin position="12"/>
        <end position="32"/>
    </location>
</feature>
<protein>
    <recommendedName>
        <fullName evidence="3">Mce/MlaD domain-containing protein</fullName>
    </recommendedName>
</protein>
<organism evidence="4 5">
    <name type="scientific">Akkermansia muciniphila</name>
    <dbReference type="NCBI Taxonomy" id="239935"/>
    <lineage>
        <taxon>Bacteria</taxon>
        <taxon>Pseudomonadati</taxon>
        <taxon>Verrucomicrobiota</taxon>
        <taxon>Verrucomicrobiia</taxon>
        <taxon>Verrucomicrobiales</taxon>
        <taxon>Akkermansiaceae</taxon>
        <taxon>Akkermansia</taxon>
    </lineage>
</organism>
<accession>A0AAP8NMI9</accession>
<proteinExistence type="predicted"/>
<dbReference type="PANTHER" id="PTHR33371:SF4">
    <property type="entry name" value="INTERMEMBRANE PHOSPHOLIPID TRANSPORT SYSTEM BINDING PROTEIN MLAD"/>
    <property type="match status" value="1"/>
</dbReference>
<dbReference type="InterPro" id="IPR003399">
    <property type="entry name" value="Mce/MlaD"/>
</dbReference>
<dbReference type="Proteomes" id="UP000235914">
    <property type="component" value="Unassembled WGS sequence"/>
</dbReference>
<sequence length="334" mass="36648">MKQKLKPETWVGIFLIAGILMIIGVILGFGNIKTSKEQTYPINIIFKDAAGLIKDSQIRLGGVTVGKVTKAPELLPSGNEVMLEASIQSDVKIQQGSVFRVDMQNILGDKYIDIVPPAQPTHEYILPHATIIGQPESDFSKIKNNAVGATEEILKILKQIEKNSDNIDDAILNIGEAAKGLAQTTRLINEGILNRENLQNLGSVLSQINRTGEQLPGLMEETRSSVAAMKDTVRDARKLIAGAEEKLNTLDPAVKAIPPTLAALRKASEQISSITADARKNQGFLGLLMYDARFRANAQEFIRNLRDYGILRYRNPNEPQVKPDPRGGFSGSRR</sequence>
<dbReference type="AlphaFoldDB" id="A0AAP8NMI9"/>
<feature type="region of interest" description="Disordered" evidence="1">
    <location>
        <begin position="314"/>
        <end position="334"/>
    </location>
</feature>
<evidence type="ECO:0000256" key="2">
    <source>
        <dbReference type="SAM" id="Phobius"/>
    </source>
</evidence>
<gene>
    <name evidence="4" type="ORF">CXU09_00075</name>
</gene>
<dbReference type="PANTHER" id="PTHR33371">
    <property type="entry name" value="INTERMEMBRANE PHOSPHOLIPID TRANSPORT SYSTEM BINDING PROTEIN MLAD-RELATED"/>
    <property type="match status" value="1"/>
</dbReference>
<dbReference type="InterPro" id="IPR052336">
    <property type="entry name" value="MlaD_Phospholipid_Transporter"/>
</dbReference>
<dbReference type="RefSeq" id="WP_102732851.1">
    <property type="nucleotide sequence ID" value="NZ_BAABSF010000009.1"/>
</dbReference>
<comment type="caution">
    <text evidence="4">The sequence shown here is derived from an EMBL/GenBank/DDBJ whole genome shotgun (WGS) entry which is preliminary data.</text>
</comment>
<evidence type="ECO:0000313" key="4">
    <source>
        <dbReference type="EMBL" id="PNC57516.1"/>
    </source>
</evidence>
<name>A0AAP8NMI9_9BACT</name>
<evidence type="ECO:0000313" key="5">
    <source>
        <dbReference type="Proteomes" id="UP000235914"/>
    </source>
</evidence>
<dbReference type="Gene3D" id="1.10.287.950">
    <property type="entry name" value="Methyl-accepting chemotaxis protein"/>
    <property type="match status" value="1"/>
</dbReference>
<evidence type="ECO:0000256" key="1">
    <source>
        <dbReference type="SAM" id="MobiDB-lite"/>
    </source>
</evidence>
<feature type="domain" description="Mce/MlaD" evidence="3">
    <location>
        <begin position="38"/>
        <end position="117"/>
    </location>
</feature>
<keyword evidence="2" id="KW-0472">Membrane</keyword>
<keyword evidence="2" id="KW-0812">Transmembrane</keyword>